<dbReference type="SUPFAM" id="SSF52540">
    <property type="entry name" value="P-loop containing nucleoside triphosphate hydrolases"/>
    <property type="match status" value="1"/>
</dbReference>
<gene>
    <name evidence="1" type="ORF">PSYJA_39480</name>
</gene>
<feature type="non-terminal residue" evidence="1">
    <location>
        <position position="1"/>
    </location>
</feature>
<organism evidence="1 2">
    <name type="scientific">Pseudomonas syringae pv. japonica str. M301072</name>
    <dbReference type="NCBI Taxonomy" id="629262"/>
    <lineage>
        <taxon>Bacteria</taxon>
        <taxon>Pseudomonadati</taxon>
        <taxon>Pseudomonadota</taxon>
        <taxon>Gammaproteobacteria</taxon>
        <taxon>Pseudomonadales</taxon>
        <taxon>Pseudomonadaceae</taxon>
        <taxon>Pseudomonas</taxon>
        <taxon>Pseudomonas syringae</taxon>
    </lineage>
</organism>
<feature type="non-terminal residue" evidence="1">
    <location>
        <position position="79"/>
    </location>
</feature>
<dbReference type="EMBL" id="AEAH01002823">
    <property type="protein sequence ID" value="EGH34724.1"/>
    <property type="molecule type" value="Genomic_DNA"/>
</dbReference>
<reference evidence="1 2" key="1">
    <citation type="journal article" date="2011" name="PLoS Pathog.">
        <title>Dynamic evolution of pathogenicity revealed by sequencing and comparative genomics of 19 Pseudomonas syringae isolates.</title>
        <authorList>
            <person name="Baltrus D.A."/>
            <person name="Nishimura M.T."/>
            <person name="Romanchuk A."/>
            <person name="Chang J.H."/>
            <person name="Mukhtar M.S."/>
            <person name="Cherkis K."/>
            <person name="Roach J."/>
            <person name="Grant S.R."/>
            <person name="Jones C.D."/>
            <person name="Dangl J.L."/>
        </authorList>
    </citation>
    <scope>NUCLEOTIDE SEQUENCE [LARGE SCALE GENOMIC DNA]</scope>
    <source>
        <strain evidence="2">M301072PT</strain>
    </source>
</reference>
<evidence type="ECO:0000313" key="1">
    <source>
        <dbReference type="EMBL" id="EGH34724.1"/>
    </source>
</evidence>
<dbReference type="Proteomes" id="UP000004471">
    <property type="component" value="Unassembled WGS sequence"/>
</dbReference>
<name>F3FWY2_PSESX</name>
<dbReference type="HOGENOM" id="CLU_2611835_0_0_6"/>
<proteinExistence type="predicted"/>
<dbReference type="Gene3D" id="3.40.50.300">
    <property type="entry name" value="P-loop containing nucleotide triphosphate hydrolases"/>
    <property type="match status" value="1"/>
</dbReference>
<dbReference type="AlphaFoldDB" id="F3FWY2"/>
<accession>F3FWY2</accession>
<sequence>RRLQAADGRLRLASLLKAFEGQFDLILIDTQGARSVMLEMVVLASDLAVSPLPPNMLSAREFNRGTLQMLDGLRPYSRL</sequence>
<protein>
    <submittedName>
        <fullName evidence="1">Chromosome partitioning related protein</fullName>
    </submittedName>
</protein>
<comment type="caution">
    <text evidence="1">The sequence shown here is derived from an EMBL/GenBank/DDBJ whole genome shotgun (WGS) entry which is preliminary data.</text>
</comment>
<evidence type="ECO:0000313" key="2">
    <source>
        <dbReference type="Proteomes" id="UP000004471"/>
    </source>
</evidence>
<dbReference type="InterPro" id="IPR027417">
    <property type="entry name" value="P-loop_NTPase"/>
</dbReference>